<keyword evidence="4 10" id="KW-0812">Transmembrane</keyword>
<sequence length="746" mass="83107">MNKYLFLVFAFICGNYATYAQNTLSGIITDAENNTPIFGANVYFPKLEKGTITDLEGNYTLKNLPKGTYKIIISTLGYSTFSKEIKIETGDQTLSFTLSPSAIEMEEIIISTPFHKLQRENVMKVERANVGDLKARGATTLSEGITNIAGVESVTTGLGIGKPVIRGLSSNRVLVYTQGIRLENQQFGGEHGLGVSDAGIESIEVIKGPASLLYGSDAIGGVLYLNPERFTASNTSEGNFNLNYFSNTQGINGNAGFKMSGEKFKFLIRGGYATHSDYNTPDFRVTNTRFNEKDLKTGVGFQSERVKTEIRYNYNSAELGIPEELGVQNTSKTPLEPFQEIDTHVLSSKTNIFLENSSLSITLGYTHNSRKEFEEHEDEDEHEEAEGASLDMKLETINYDVKYNLPRIGRFETIVGVQGMHQTNDNFGEELLIPDATTNDIGVLATSHIHFEKSDIQLGIRYDRRQIETEAFGMFGDEIFFTAIDRNFNSFNGALGLRTDLSKNLIARINLATGFRAPNLAELSSNGVHHGSNRYEVGNSNLDNEQNFQVDLALEYNSEHLEIFANGFYNNINNYIFLSPNGTSIEENPVFNYIQDDARLYGGEFGLHLHPHPLDWLHIESSYETVRGKREDGNNLPLIPANTLTNTVRLELLNNTNWFHETNAFVTLRTVLDQDNTSQFETRTGGYSLLNLGIGGKTKLFKQEVNFNVAINNALNKKYIAHLSRLKVDNLPNIGRNISVGISVTL</sequence>
<dbReference type="InterPro" id="IPR000531">
    <property type="entry name" value="Beta-barrel_TonB"/>
</dbReference>
<name>A0A7L4ZFX3_9FLAO</name>
<evidence type="ECO:0000256" key="8">
    <source>
        <dbReference type="ARBA" id="ARBA00023170"/>
    </source>
</evidence>
<dbReference type="InterPro" id="IPR036942">
    <property type="entry name" value="Beta-barrel_TonB_sf"/>
</dbReference>
<organism evidence="15 16">
    <name type="scientific">Kordia antarctica</name>
    <dbReference type="NCBI Taxonomy" id="1218801"/>
    <lineage>
        <taxon>Bacteria</taxon>
        <taxon>Pseudomonadati</taxon>
        <taxon>Bacteroidota</taxon>
        <taxon>Flavobacteriia</taxon>
        <taxon>Flavobacteriales</taxon>
        <taxon>Flavobacteriaceae</taxon>
        <taxon>Kordia</taxon>
    </lineage>
</organism>
<keyword evidence="8 15" id="KW-0675">Receptor</keyword>
<dbReference type="Pfam" id="PF07715">
    <property type="entry name" value="Plug"/>
    <property type="match status" value="1"/>
</dbReference>
<evidence type="ECO:0000256" key="11">
    <source>
        <dbReference type="RuleBase" id="RU003357"/>
    </source>
</evidence>
<gene>
    <name evidence="15" type="ORF">IMCC3317_09080</name>
</gene>
<evidence type="ECO:0000256" key="1">
    <source>
        <dbReference type="ARBA" id="ARBA00004571"/>
    </source>
</evidence>
<dbReference type="SUPFAM" id="SSF56935">
    <property type="entry name" value="Porins"/>
    <property type="match status" value="1"/>
</dbReference>
<evidence type="ECO:0000313" key="16">
    <source>
        <dbReference type="Proteomes" id="UP000464657"/>
    </source>
</evidence>
<dbReference type="GO" id="GO:0044718">
    <property type="term" value="P:siderophore transmembrane transport"/>
    <property type="evidence" value="ECO:0007669"/>
    <property type="project" value="TreeGrafter"/>
</dbReference>
<dbReference type="GO" id="GO:0015344">
    <property type="term" value="F:siderophore uptake transmembrane transporter activity"/>
    <property type="evidence" value="ECO:0007669"/>
    <property type="project" value="TreeGrafter"/>
</dbReference>
<dbReference type="InterPro" id="IPR037066">
    <property type="entry name" value="Plug_dom_sf"/>
</dbReference>
<feature type="domain" description="TonB-dependent receptor plug" evidence="14">
    <location>
        <begin position="126"/>
        <end position="222"/>
    </location>
</feature>
<protein>
    <submittedName>
        <fullName evidence="15">Putative TonB-dependent receptor</fullName>
    </submittedName>
</protein>
<evidence type="ECO:0000256" key="6">
    <source>
        <dbReference type="ARBA" id="ARBA00023077"/>
    </source>
</evidence>
<evidence type="ECO:0000313" key="15">
    <source>
        <dbReference type="EMBL" id="QHI35562.1"/>
    </source>
</evidence>
<keyword evidence="5 12" id="KW-0732">Signal</keyword>
<dbReference type="Proteomes" id="UP000464657">
    <property type="component" value="Chromosome"/>
</dbReference>
<keyword evidence="9 10" id="KW-0998">Cell outer membrane</keyword>
<dbReference type="Gene3D" id="2.170.130.10">
    <property type="entry name" value="TonB-dependent receptor, plug domain"/>
    <property type="match status" value="1"/>
</dbReference>
<evidence type="ECO:0000256" key="2">
    <source>
        <dbReference type="ARBA" id="ARBA00022448"/>
    </source>
</evidence>
<dbReference type="EMBL" id="CP019288">
    <property type="protein sequence ID" value="QHI35562.1"/>
    <property type="molecule type" value="Genomic_DNA"/>
</dbReference>
<dbReference type="OrthoDB" id="9795928at2"/>
<feature type="chain" id="PRO_5029817786" evidence="12">
    <location>
        <begin position="21"/>
        <end position="746"/>
    </location>
</feature>
<accession>A0A7L4ZFX3</accession>
<keyword evidence="2 10" id="KW-0813">Transport</keyword>
<keyword evidence="7 10" id="KW-0472">Membrane</keyword>
<keyword evidence="3 10" id="KW-1134">Transmembrane beta strand</keyword>
<dbReference type="InterPro" id="IPR008969">
    <property type="entry name" value="CarboxyPept-like_regulatory"/>
</dbReference>
<evidence type="ECO:0000256" key="4">
    <source>
        <dbReference type="ARBA" id="ARBA00022692"/>
    </source>
</evidence>
<dbReference type="Gene3D" id="2.60.40.1120">
    <property type="entry name" value="Carboxypeptidase-like, regulatory domain"/>
    <property type="match status" value="1"/>
</dbReference>
<evidence type="ECO:0000256" key="10">
    <source>
        <dbReference type="PROSITE-ProRule" id="PRU01360"/>
    </source>
</evidence>
<dbReference type="GO" id="GO:0009279">
    <property type="term" value="C:cell outer membrane"/>
    <property type="evidence" value="ECO:0007669"/>
    <property type="project" value="UniProtKB-SubCell"/>
</dbReference>
<dbReference type="SUPFAM" id="SSF49464">
    <property type="entry name" value="Carboxypeptidase regulatory domain-like"/>
    <property type="match status" value="1"/>
</dbReference>
<comment type="similarity">
    <text evidence="10 11">Belongs to the TonB-dependent receptor family.</text>
</comment>
<evidence type="ECO:0000259" key="13">
    <source>
        <dbReference type="Pfam" id="PF00593"/>
    </source>
</evidence>
<dbReference type="KEGG" id="kan:IMCC3317_09080"/>
<keyword evidence="6 11" id="KW-0798">TonB box</keyword>
<keyword evidence="16" id="KW-1185">Reference proteome</keyword>
<dbReference type="Gene3D" id="2.40.170.20">
    <property type="entry name" value="TonB-dependent receptor, beta-barrel domain"/>
    <property type="match status" value="1"/>
</dbReference>
<dbReference type="Pfam" id="PF13715">
    <property type="entry name" value="CarbopepD_reg_2"/>
    <property type="match status" value="1"/>
</dbReference>
<dbReference type="PANTHER" id="PTHR30069:SF29">
    <property type="entry name" value="HEMOGLOBIN AND HEMOGLOBIN-HAPTOGLOBIN-BINDING PROTEIN 1-RELATED"/>
    <property type="match status" value="1"/>
</dbReference>
<evidence type="ECO:0000256" key="5">
    <source>
        <dbReference type="ARBA" id="ARBA00022729"/>
    </source>
</evidence>
<feature type="domain" description="TonB-dependent receptor-like beta-barrel" evidence="13">
    <location>
        <begin position="233"/>
        <end position="713"/>
    </location>
</feature>
<proteinExistence type="inferred from homology"/>
<dbReference type="InterPro" id="IPR012910">
    <property type="entry name" value="Plug_dom"/>
</dbReference>
<dbReference type="PANTHER" id="PTHR30069">
    <property type="entry name" value="TONB-DEPENDENT OUTER MEMBRANE RECEPTOR"/>
    <property type="match status" value="1"/>
</dbReference>
<dbReference type="AlphaFoldDB" id="A0A7L4ZFX3"/>
<evidence type="ECO:0000259" key="14">
    <source>
        <dbReference type="Pfam" id="PF07715"/>
    </source>
</evidence>
<reference evidence="15 16" key="1">
    <citation type="journal article" date="2013" name="Int. J. Syst. Evol. Microbiol.">
        <title>Kordia antarctica sp. nov., isolated from Antarctic seawater.</title>
        <authorList>
            <person name="Baek K."/>
            <person name="Choi A."/>
            <person name="Kang I."/>
            <person name="Lee K."/>
            <person name="Cho J.C."/>
        </authorList>
    </citation>
    <scope>NUCLEOTIDE SEQUENCE [LARGE SCALE GENOMIC DNA]</scope>
    <source>
        <strain evidence="15 16">IMCC3317</strain>
    </source>
</reference>
<dbReference type="InterPro" id="IPR039426">
    <property type="entry name" value="TonB-dep_rcpt-like"/>
</dbReference>
<evidence type="ECO:0000256" key="12">
    <source>
        <dbReference type="SAM" id="SignalP"/>
    </source>
</evidence>
<dbReference type="RefSeq" id="WP_160128297.1">
    <property type="nucleotide sequence ID" value="NZ_CP019288.1"/>
</dbReference>
<comment type="subcellular location">
    <subcellularLocation>
        <location evidence="1 10">Cell outer membrane</location>
        <topology evidence="1 10">Multi-pass membrane protein</topology>
    </subcellularLocation>
</comment>
<dbReference type="Pfam" id="PF00593">
    <property type="entry name" value="TonB_dep_Rec_b-barrel"/>
    <property type="match status" value="1"/>
</dbReference>
<evidence type="ECO:0000256" key="3">
    <source>
        <dbReference type="ARBA" id="ARBA00022452"/>
    </source>
</evidence>
<feature type="signal peptide" evidence="12">
    <location>
        <begin position="1"/>
        <end position="20"/>
    </location>
</feature>
<dbReference type="PROSITE" id="PS52016">
    <property type="entry name" value="TONB_DEPENDENT_REC_3"/>
    <property type="match status" value="1"/>
</dbReference>
<evidence type="ECO:0000256" key="7">
    <source>
        <dbReference type="ARBA" id="ARBA00023136"/>
    </source>
</evidence>
<evidence type="ECO:0000256" key="9">
    <source>
        <dbReference type="ARBA" id="ARBA00023237"/>
    </source>
</evidence>